<dbReference type="InterPro" id="IPR006311">
    <property type="entry name" value="TAT_signal"/>
</dbReference>
<dbReference type="InterPro" id="IPR000871">
    <property type="entry name" value="Beta-lactam_class-A"/>
</dbReference>
<dbReference type="PROSITE" id="PS51257">
    <property type="entry name" value="PROKAR_LIPOPROTEIN"/>
    <property type="match status" value="1"/>
</dbReference>
<evidence type="ECO:0000256" key="2">
    <source>
        <dbReference type="ARBA" id="ARBA00030171"/>
    </source>
</evidence>
<dbReference type="SUPFAM" id="SSF56601">
    <property type="entry name" value="beta-lactamase/transpeptidase-like"/>
    <property type="match status" value="1"/>
</dbReference>
<dbReference type="EMBL" id="BAABHQ010000021">
    <property type="protein sequence ID" value="GAA4891796.1"/>
    <property type="molecule type" value="Genomic_DNA"/>
</dbReference>
<evidence type="ECO:0000313" key="6">
    <source>
        <dbReference type="Proteomes" id="UP001500457"/>
    </source>
</evidence>
<keyword evidence="6" id="KW-1185">Reference proteome</keyword>
<evidence type="ECO:0000313" key="5">
    <source>
        <dbReference type="EMBL" id="GAA4891796.1"/>
    </source>
</evidence>
<feature type="domain" description="Beta-lactamase class A catalytic" evidence="4">
    <location>
        <begin position="57"/>
        <end position="273"/>
    </location>
</feature>
<dbReference type="PANTHER" id="PTHR35333:SF3">
    <property type="entry name" value="BETA-LACTAMASE-TYPE TRANSPEPTIDASE FOLD CONTAINING PROTEIN"/>
    <property type="match status" value="1"/>
</dbReference>
<dbReference type="PANTHER" id="PTHR35333">
    <property type="entry name" value="BETA-LACTAMASE"/>
    <property type="match status" value="1"/>
</dbReference>
<protein>
    <recommendedName>
        <fullName evidence="1">Beta-lactamase</fullName>
    </recommendedName>
    <alternativeName>
        <fullName evidence="2">Penicillinase</fullName>
    </alternativeName>
</protein>
<evidence type="ECO:0000259" key="4">
    <source>
        <dbReference type="Pfam" id="PF13354"/>
    </source>
</evidence>
<proteinExistence type="predicted"/>
<reference evidence="6" key="1">
    <citation type="journal article" date="2019" name="Int. J. Syst. Evol. Microbiol.">
        <title>The Global Catalogue of Microorganisms (GCM) 10K type strain sequencing project: providing services to taxonomists for standard genome sequencing and annotation.</title>
        <authorList>
            <consortium name="The Broad Institute Genomics Platform"/>
            <consortium name="The Broad Institute Genome Sequencing Center for Infectious Disease"/>
            <person name="Wu L."/>
            <person name="Ma J."/>
        </authorList>
    </citation>
    <scope>NUCLEOTIDE SEQUENCE [LARGE SCALE GENOMIC DNA]</scope>
    <source>
        <strain evidence="6">JCM 17983</strain>
    </source>
</reference>
<dbReference type="PRINTS" id="PR00118">
    <property type="entry name" value="BLACTAMASEA"/>
</dbReference>
<gene>
    <name evidence="5" type="primary">blaMAB</name>
    <name evidence="5" type="ORF">GCM10023203_51990</name>
</gene>
<feature type="signal peptide" evidence="3">
    <location>
        <begin position="1"/>
        <end position="23"/>
    </location>
</feature>
<organism evidence="5 6">
    <name type="scientific">Actinomycetospora straminea</name>
    <dbReference type="NCBI Taxonomy" id="663607"/>
    <lineage>
        <taxon>Bacteria</taxon>
        <taxon>Bacillati</taxon>
        <taxon>Actinomycetota</taxon>
        <taxon>Actinomycetes</taxon>
        <taxon>Pseudonocardiales</taxon>
        <taxon>Pseudonocardiaceae</taxon>
        <taxon>Actinomycetospora</taxon>
    </lineage>
</organism>
<accession>A0ABP9F4C6</accession>
<dbReference type="PROSITE" id="PS51318">
    <property type="entry name" value="TAT"/>
    <property type="match status" value="1"/>
</dbReference>
<feature type="chain" id="PRO_5045785767" description="Beta-lactamase" evidence="3">
    <location>
        <begin position="24"/>
        <end position="298"/>
    </location>
</feature>
<name>A0ABP9F4C6_9PSEU</name>
<dbReference type="Pfam" id="PF13354">
    <property type="entry name" value="Beta-lactamase2"/>
    <property type="match status" value="1"/>
</dbReference>
<dbReference type="Proteomes" id="UP001500457">
    <property type="component" value="Unassembled WGS sequence"/>
</dbReference>
<dbReference type="InterPro" id="IPR045155">
    <property type="entry name" value="Beta-lactam_cat"/>
</dbReference>
<dbReference type="NCBIfam" id="NF033103">
    <property type="entry name" value="bla_class_A"/>
    <property type="match status" value="1"/>
</dbReference>
<dbReference type="Gene3D" id="3.40.710.10">
    <property type="entry name" value="DD-peptidase/beta-lactamase superfamily"/>
    <property type="match status" value="1"/>
</dbReference>
<evidence type="ECO:0000256" key="1">
    <source>
        <dbReference type="ARBA" id="ARBA00018879"/>
    </source>
</evidence>
<keyword evidence="3" id="KW-0732">Signal</keyword>
<evidence type="ECO:0000256" key="3">
    <source>
        <dbReference type="SAM" id="SignalP"/>
    </source>
</evidence>
<comment type="caution">
    <text evidence="5">The sequence shown here is derived from an EMBL/GenBank/DDBJ whole genome shotgun (WGS) entry which is preliminary data.</text>
</comment>
<dbReference type="RefSeq" id="WP_274233273.1">
    <property type="nucleotide sequence ID" value="NZ_BAABHQ010000021.1"/>
</dbReference>
<dbReference type="InterPro" id="IPR012338">
    <property type="entry name" value="Beta-lactam/transpept-like"/>
</dbReference>
<sequence>MIIRASRRTVLVGGLAAVLAGCAGRPAAPAPPPGPAPPDPAAALAELERRSGRRIALVARDTGTGREVRHRADERALMASTVKVLVVAAVLRRRLTEPGLLERTIRYTRADLLEYAPTTSRNVEGGMTVAALCEAAIVVSDNTAANLLTALVGGPAATTAFVRTLGDPVTRADRPEPELNETAPGDERDTTTAAAMADDLQALVLGDALDPARRDLLTGWMVGAVTGTEQIRAGLPRDWRVGDKTGSGAQGENNDVAVVWPPGRAPWVVTVLTSPADPASTNGRPTIAEATRLAAAAL</sequence>